<evidence type="ECO:0000256" key="1">
    <source>
        <dbReference type="SAM" id="Phobius"/>
    </source>
</evidence>
<accession>A0ABW4IAS5</accession>
<gene>
    <name evidence="3" type="ORF">ACFSAH_02220</name>
</gene>
<dbReference type="InterPro" id="IPR018551">
    <property type="entry name" value="DUF2007"/>
</dbReference>
<protein>
    <submittedName>
        <fullName evidence="3">DUF2007 domain-containing protein</fullName>
    </submittedName>
</protein>
<dbReference type="RefSeq" id="WP_379661058.1">
    <property type="nucleotide sequence ID" value="NZ_JBHUDG010000003.1"/>
</dbReference>
<evidence type="ECO:0000313" key="4">
    <source>
        <dbReference type="Proteomes" id="UP001597118"/>
    </source>
</evidence>
<keyword evidence="1" id="KW-0812">Transmembrane</keyword>
<proteinExistence type="predicted"/>
<dbReference type="InterPro" id="IPR011322">
    <property type="entry name" value="N-reg_PII-like_a/b"/>
</dbReference>
<dbReference type="Pfam" id="PF09413">
    <property type="entry name" value="DUF2007"/>
    <property type="match status" value="1"/>
</dbReference>
<keyword evidence="1" id="KW-1133">Transmembrane helix</keyword>
<dbReference type="EMBL" id="JBHUDG010000003">
    <property type="protein sequence ID" value="MFD1628671.1"/>
    <property type="molecule type" value="Genomic_DNA"/>
</dbReference>
<reference evidence="4" key="1">
    <citation type="journal article" date="2019" name="Int. J. Syst. Evol. Microbiol.">
        <title>The Global Catalogue of Microorganisms (GCM) 10K type strain sequencing project: providing services to taxonomists for standard genome sequencing and annotation.</title>
        <authorList>
            <consortium name="The Broad Institute Genomics Platform"/>
            <consortium name="The Broad Institute Genome Sequencing Center for Infectious Disease"/>
            <person name="Wu L."/>
            <person name="Ma J."/>
        </authorList>
    </citation>
    <scope>NUCLEOTIDE SEQUENCE [LARGE SCALE GENOMIC DNA]</scope>
    <source>
        <strain evidence="4">CCUG 53762</strain>
    </source>
</reference>
<keyword evidence="1" id="KW-0472">Membrane</keyword>
<dbReference type="SUPFAM" id="SSF54913">
    <property type="entry name" value="GlnB-like"/>
    <property type="match status" value="1"/>
</dbReference>
<name>A0ABW4IAS5_9SPHI</name>
<keyword evidence="4" id="KW-1185">Reference proteome</keyword>
<dbReference type="Proteomes" id="UP001597118">
    <property type="component" value="Unassembled WGS sequence"/>
</dbReference>
<evidence type="ECO:0000259" key="2">
    <source>
        <dbReference type="Pfam" id="PF09413"/>
    </source>
</evidence>
<feature type="transmembrane region" description="Helical" evidence="1">
    <location>
        <begin position="104"/>
        <end position="121"/>
    </location>
</feature>
<comment type="caution">
    <text evidence="3">The sequence shown here is derived from an EMBL/GenBank/DDBJ whole genome shotgun (WGS) entry which is preliminary data.</text>
</comment>
<feature type="domain" description="DUF2007" evidence="2">
    <location>
        <begin position="10"/>
        <end position="69"/>
    </location>
</feature>
<sequence>MNLIIAKVFDNSIEAHLLRTKLESEGIACFIFDDNMISMNPLYNVGLGGIKLKVREEDFGRALEIIRDIDNSKSTDEEGNIIQCPECGSSNLYVGYKSMKGTKGILSAAVSFLFMVFPIYYKTVYKCKICNCEFKN</sequence>
<evidence type="ECO:0000313" key="3">
    <source>
        <dbReference type="EMBL" id="MFD1628671.1"/>
    </source>
</evidence>
<organism evidence="3 4">
    <name type="scientific">Pseudopedobacter beijingensis</name>
    <dbReference type="NCBI Taxonomy" id="1207056"/>
    <lineage>
        <taxon>Bacteria</taxon>
        <taxon>Pseudomonadati</taxon>
        <taxon>Bacteroidota</taxon>
        <taxon>Sphingobacteriia</taxon>
        <taxon>Sphingobacteriales</taxon>
        <taxon>Sphingobacteriaceae</taxon>
        <taxon>Pseudopedobacter</taxon>
    </lineage>
</organism>
<dbReference type="Gene3D" id="3.30.70.790">
    <property type="entry name" value="UreE, C-terminal domain"/>
    <property type="match status" value="1"/>
</dbReference>